<protein>
    <submittedName>
        <fullName evidence="2">Predicted protein</fullName>
    </submittedName>
</protein>
<evidence type="ECO:0000313" key="2">
    <source>
        <dbReference type="EMBL" id="EDQ98346.1"/>
    </source>
</evidence>
<feature type="coiled-coil region" evidence="1">
    <location>
        <begin position="33"/>
        <end position="61"/>
    </location>
</feature>
<reference evidence="2 3" key="1">
    <citation type="journal article" date="2008" name="Nature">
        <title>The genome of Laccaria bicolor provides insights into mycorrhizal symbiosis.</title>
        <authorList>
            <person name="Martin F."/>
            <person name="Aerts A."/>
            <person name="Ahren D."/>
            <person name="Brun A."/>
            <person name="Danchin E.G.J."/>
            <person name="Duchaussoy F."/>
            <person name="Gibon J."/>
            <person name="Kohler A."/>
            <person name="Lindquist E."/>
            <person name="Pereda V."/>
            <person name="Salamov A."/>
            <person name="Shapiro H.J."/>
            <person name="Wuyts J."/>
            <person name="Blaudez D."/>
            <person name="Buee M."/>
            <person name="Brokstein P."/>
            <person name="Canbaeck B."/>
            <person name="Cohen D."/>
            <person name="Courty P.E."/>
            <person name="Coutinho P.M."/>
            <person name="Delaruelle C."/>
            <person name="Detter J.C."/>
            <person name="Deveau A."/>
            <person name="DiFazio S."/>
            <person name="Duplessis S."/>
            <person name="Fraissinet-Tachet L."/>
            <person name="Lucic E."/>
            <person name="Frey-Klett P."/>
            <person name="Fourrey C."/>
            <person name="Feussner I."/>
            <person name="Gay G."/>
            <person name="Grimwood J."/>
            <person name="Hoegger P.J."/>
            <person name="Jain P."/>
            <person name="Kilaru S."/>
            <person name="Labbe J."/>
            <person name="Lin Y.C."/>
            <person name="Legue V."/>
            <person name="Le Tacon F."/>
            <person name="Marmeisse R."/>
            <person name="Melayah D."/>
            <person name="Montanini B."/>
            <person name="Muratet M."/>
            <person name="Nehls U."/>
            <person name="Niculita-Hirzel H."/>
            <person name="Oudot-Le Secq M.P."/>
            <person name="Peter M."/>
            <person name="Quesneville H."/>
            <person name="Rajashekar B."/>
            <person name="Reich M."/>
            <person name="Rouhier N."/>
            <person name="Schmutz J."/>
            <person name="Yin T."/>
            <person name="Chalot M."/>
            <person name="Henrissat B."/>
            <person name="Kuees U."/>
            <person name="Lucas S."/>
            <person name="Van de Peer Y."/>
            <person name="Podila G.K."/>
            <person name="Polle A."/>
            <person name="Pukkila P.J."/>
            <person name="Richardson P.M."/>
            <person name="Rouze P."/>
            <person name="Sanders I.R."/>
            <person name="Stajich J.E."/>
            <person name="Tunlid A."/>
            <person name="Tuskan G."/>
            <person name="Grigoriev I.V."/>
        </authorList>
    </citation>
    <scope>NUCLEOTIDE SEQUENCE [LARGE SCALE GENOMIC DNA]</scope>
    <source>
        <strain evidence="3">S238N-H82 / ATCC MYA-4686</strain>
    </source>
</reference>
<proteinExistence type="predicted"/>
<name>B0E484_LACBS</name>
<dbReference type="Proteomes" id="UP000001194">
    <property type="component" value="Unassembled WGS sequence"/>
</dbReference>
<gene>
    <name evidence="2" type="ORF">LACBIDRAFT_336049</name>
</gene>
<dbReference type="OrthoDB" id="2955869at2759"/>
<feature type="non-terminal residue" evidence="2">
    <location>
        <position position="1"/>
    </location>
</feature>
<accession>B0E484</accession>
<sequence length="318" mass="36901">YCMEMNSRPIQQAEKDFFSMPLTVPVVAIVTKFDTFLQDIQQKLEEKAEEEDEEVDDDELEKLAIIEADKRFDQHYKKPLESMKHPPRAVVTLSEETQRQAPSGYDLRNFFASAQSADSRVKLTTSAANGLNWNYYKNHSEKMFRGGPFIKTWDTFWTDPTSGPQAPIKLIRLLEKHLDDNRRLIGHRQSSDFSEVNADPDLLAFYTALIMEKVYVFNINDEKTLEAIIKWYDQGSETATYIRKEVMQLYRQRRSETYQVPKEWSEKVAQPLIDIVCKRPVEVPGVTFVIRQDCHIRKWILNNTSPPDVEVVPSNTGA</sequence>
<dbReference type="GeneID" id="6086659"/>
<dbReference type="HOGENOM" id="CLU_060147_0_0_1"/>
<organism evidence="3">
    <name type="scientific">Laccaria bicolor (strain S238N-H82 / ATCC MYA-4686)</name>
    <name type="common">Bicoloured deceiver</name>
    <name type="synonym">Laccaria laccata var. bicolor</name>
    <dbReference type="NCBI Taxonomy" id="486041"/>
    <lineage>
        <taxon>Eukaryota</taxon>
        <taxon>Fungi</taxon>
        <taxon>Dikarya</taxon>
        <taxon>Basidiomycota</taxon>
        <taxon>Agaricomycotina</taxon>
        <taxon>Agaricomycetes</taxon>
        <taxon>Agaricomycetidae</taxon>
        <taxon>Agaricales</taxon>
        <taxon>Agaricineae</taxon>
        <taxon>Hydnangiaceae</taxon>
        <taxon>Laccaria</taxon>
    </lineage>
</organism>
<dbReference type="AlphaFoldDB" id="B0E484"/>
<keyword evidence="3" id="KW-1185">Reference proteome</keyword>
<dbReference type="InParanoid" id="B0E484"/>
<evidence type="ECO:0000313" key="3">
    <source>
        <dbReference type="Proteomes" id="UP000001194"/>
    </source>
</evidence>
<dbReference type="RefSeq" id="XP_001891002.1">
    <property type="nucleotide sequence ID" value="XM_001890967.1"/>
</dbReference>
<dbReference type="KEGG" id="lbc:LACBIDRAFT_336049"/>
<dbReference type="EMBL" id="DS547328">
    <property type="protein sequence ID" value="EDQ98346.1"/>
    <property type="molecule type" value="Genomic_DNA"/>
</dbReference>
<keyword evidence="1" id="KW-0175">Coiled coil</keyword>
<evidence type="ECO:0000256" key="1">
    <source>
        <dbReference type="SAM" id="Coils"/>
    </source>
</evidence>